<organism evidence="8 9">
    <name type="scientific">Trapa incisa</name>
    <dbReference type="NCBI Taxonomy" id="236973"/>
    <lineage>
        <taxon>Eukaryota</taxon>
        <taxon>Viridiplantae</taxon>
        <taxon>Streptophyta</taxon>
        <taxon>Embryophyta</taxon>
        <taxon>Tracheophyta</taxon>
        <taxon>Spermatophyta</taxon>
        <taxon>Magnoliopsida</taxon>
        <taxon>eudicotyledons</taxon>
        <taxon>Gunneridae</taxon>
        <taxon>Pentapetalae</taxon>
        <taxon>rosids</taxon>
        <taxon>malvids</taxon>
        <taxon>Myrtales</taxon>
        <taxon>Lythraceae</taxon>
        <taxon>Trapa</taxon>
    </lineage>
</organism>
<dbReference type="Proteomes" id="UP001345219">
    <property type="component" value="Chromosome 17"/>
</dbReference>
<proteinExistence type="inferred from homology"/>
<feature type="region of interest" description="Disordered" evidence="6">
    <location>
        <begin position="128"/>
        <end position="194"/>
    </location>
</feature>
<evidence type="ECO:0000256" key="2">
    <source>
        <dbReference type="ARBA" id="ARBA00005885"/>
    </source>
</evidence>
<dbReference type="PANTHER" id="PTHR47067:SF7">
    <property type="entry name" value="TPX2 (TARGETING PROTEIN FOR XKLP2) PROTEIN FAMILY"/>
    <property type="match status" value="1"/>
</dbReference>
<comment type="subcellular location">
    <subcellularLocation>
        <location evidence="1">Cytoplasm</location>
        <location evidence="1">Cytoskeleton</location>
    </subcellularLocation>
</comment>
<dbReference type="AlphaFoldDB" id="A0AAN7K8A6"/>
<feature type="compositionally biased region" description="Basic and acidic residues" evidence="6">
    <location>
        <begin position="283"/>
        <end position="303"/>
    </location>
</feature>
<evidence type="ECO:0000256" key="1">
    <source>
        <dbReference type="ARBA" id="ARBA00004245"/>
    </source>
</evidence>
<keyword evidence="5" id="KW-0206">Cytoskeleton</keyword>
<feature type="compositionally biased region" description="Polar residues" evidence="6">
    <location>
        <begin position="273"/>
        <end position="282"/>
    </location>
</feature>
<reference evidence="8 9" key="1">
    <citation type="journal article" date="2023" name="Hortic Res">
        <title>Pangenome of water caltrop reveals structural variations and asymmetric subgenome divergence after allopolyploidization.</title>
        <authorList>
            <person name="Zhang X."/>
            <person name="Chen Y."/>
            <person name="Wang L."/>
            <person name="Yuan Y."/>
            <person name="Fang M."/>
            <person name="Shi L."/>
            <person name="Lu R."/>
            <person name="Comes H.P."/>
            <person name="Ma Y."/>
            <person name="Chen Y."/>
            <person name="Huang G."/>
            <person name="Zhou Y."/>
            <person name="Zheng Z."/>
            <person name="Qiu Y."/>
        </authorList>
    </citation>
    <scope>NUCLEOTIDE SEQUENCE [LARGE SCALE GENOMIC DNA]</scope>
    <source>
        <tissue evidence="8">Roots</tissue>
    </source>
</reference>
<evidence type="ECO:0000313" key="8">
    <source>
        <dbReference type="EMBL" id="KAK4759876.1"/>
    </source>
</evidence>
<feature type="compositionally biased region" description="Basic and acidic residues" evidence="6">
    <location>
        <begin position="150"/>
        <end position="178"/>
    </location>
</feature>
<evidence type="ECO:0000313" key="9">
    <source>
        <dbReference type="Proteomes" id="UP001345219"/>
    </source>
</evidence>
<dbReference type="GO" id="GO:0005874">
    <property type="term" value="C:microtubule"/>
    <property type="evidence" value="ECO:0007669"/>
    <property type="project" value="UniProtKB-KW"/>
</dbReference>
<dbReference type="Pfam" id="PF06886">
    <property type="entry name" value="TPX2"/>
    <property type="match status" value="1"/>
</dbReference>
<accession>A0AAN7K8A6</accession>
<sequence length="692" mass="76339">MGDSSICLMQPFSYASAISTPEAMEVNPIHALGQSISFGRFASESLSWEKWSTFSHKRYVEEAERYSRPGSVAEKKAFFEAHYKRMAEKKKAEAALLAQANAAAGDASQTSGVTDSCISTSANADLEKTIEPNKENSTNISDSNAGSMLDESRVLCKEDDDKDLEKEQSRVHDLEKSPLDSYATPKSKVTQRNCLDKKMPSAHKWLKPLNLNPMKEMNLLSSAAKRKTESLHKDRNHPGVLKDCPKAFKTPIKLGSESSDLATPLSDRGKANNAASGQSKTCIKSEDNNATPKREPTPRNSLDKKLSAHKWLKPLNVNPMKEINLSSPAAKRKTESLHMDRNHPGVLKDCPTAFKTPIKVGSESSALATPLSERRKANNDGAGEGKTCTKRRSLATECSKFLNKCKNKLQSPMMSTPFRLRTEERAARRREAMHLYCCDLKLEDKFNAEKAQNAPLRTKLKGIEEIESRKWRPTFCFTAGPLPGDLKDMRRAEDLMKKVPAAPQPPKLGRKPETRMVKNAPLPSKAISTKSNGSNKFLGKTFLTTAQHRAAENAARALKNTSPNIQPYVRVNFLRNFNVYFISSGKITVSEDDEDGEAVAAVDIHGAGPADTLPAGAAEGEGRVHLVLDLDEDVENHRPAVLEVDLELLQLRLPRAVEATPVDRELLHGRRCLGLGLHLLRLSRESMSRGAG</sequence>
<gene>
    <name evidence="8" type="ORF">SAY87_023007</name>
</gene>
<dbReference type="PANTHER" id="PTHR47067">
    <property type="entry name" value="TPX2 (TARGETING PROTEIN FOR XKLP2) PROTEIN FAMILY-RELATED"/>
    <property type="match status" value="1"/>
</dbReference>
<feature type="compositionally biased region" description="Polar residues" evidence="6">
    <location>
        <begin position="135"/>
        <end position="146"/>
    </location>
</feature>
<evidence type="ECO:0000256" key="4">
    <source>
        <dbReference type="ARBA" id="ARBA00022701"/>
    </source>
</evidence>
<comment type="caution">
    <text evidence="8">The sequence shown here is derived from an EMBL/GenBank/DDBJ whole genome shotgun (WGS) entry which is preliminary data.</text>
</comment>
<dbReference type="InterPro" id="IPR027329">
    <property type="entry name" value="TPX2_C"/>
</dbReference>
<name>A0AAN7K8A6_9MYRT</name>
<evidence type="ECO:0000256" key="3">
    <source>
        <dbReference type="ARBA" id="ARBA00022490"/>
    </source>
</evidence>
<comment type="similarity">
    <text evidence="2">Belongs to the TPX2 family.</text>
</comment>
<keyword evidence="9" id="KW-1185">Reference proteome</keyword>
<keyword evidence="4" id="KW-0493">Microtubule</keyword>
<feature type="region of interest" description="Disordered" evidence="6">
    <location>
        <begin position="255"/>
        <end position="303"/>
    </location>
</feature>
<evidence type="ECO:0000259" key="7">
    <source>
        <dbReference type="Pfam" id="PF06886"/>
    </source>
</evidence>
<keyword evidence="3" id="KW-0963">Cytoplasm</keyword>
<feature type="domain" description="TPX2 C-terminal" evidence="7">
    <location>
        <begin position="418"/>
        <end position="483"/>
    </location>
</feature>
<dbReference type="EMBL" id="JAXIOK010000011">
    <property type="protein sequence ID" value="KAK4759876.1"/>
    <property type="molecule type" value="Genomic_DNA"/>
</dbReference>
<evidence type="ECO:0000256" key="6">
    <source>
        <dbReference type="SAM" id="MobiDB-lite"/>
    </source>
</evidence>
<protein>
    <recommendedName>
        <fullName evidence="7">TPX2 C-terminal domain-containing protein</fullName>
    </recommendedName>
</protein>
<dbReference type="InterPro" id="IPR044216">
    <property type="entry name" value="WDL7"/>
</dbReference>
<evidence type="ECO:0000256" key="5">
    <source>
        <dbReference type="ARBA" id="ARBA00023212"/>
    </source>
</evidence>